<dbReference type="PROSITE" id="PS50835">
    <property type="entry name" value="IG_LIKE"/>
    <property type="match status" value="3"/>
</dbReference>
<evidence type="ECO:0000256" key="3">
    <source>
        <dbReference type="SAM" id="SignalP"/>
    </source>
</evidence>
<dbReference type="GO" id="GO:0009897">
    <property type="term" value="C:external side of plasma membrane"/>
    <property type="evidence" value="ECO:0007669"/>
    <property type="project" value="TreeGrafter"/>
</dbReference>
<dbReference type="SMART" id="SM00408">
    <property type="entry name" value="IGc2"/>
    <property type="match status" value="3"/>
</dbReference>
<comment type="caution">
    <text evidence="5">The sequence shown here is derived from an EMBL/GenBank/DDBJ whole genome shotgun (WGS) entry which is preliminary data.</text>
</comment>
<keyword evidence="6" id="KW-1185">Reference proteome</keyword>
<gene>
    <name evidence="5" type="ORF">Q7C36_000621</name>
</gene>
<keyword evidence="2" id="KW-1015">Disulfide bond</keyword>
<feature type="domain" description="Ig-like" evidence="4">
    <location>
        <begin position="24"/>
        <end position="109"/>
    </location>
</feature>
<evidence type="ECO:0000256" key="2">
    <source>
        <dbReference type="ARBA" id="ARBA00023157"/>
    </source>
</evidence>
<dbReference type="InterPro" id="IPR013783">
    <property type="entry name" value="Ig-like_fold"/>
</dbReference>
<dbReference type="PANTHER" id="PTHR11481">
    <property type="entry name" value="IMMUNOGLOBULIN FC RECEPTOR"/>
    <property type="match status" value="1"/>
</dbReference>
<feature type="domain" description="Ig-like" evidence="4">
    <location>
        <begin position="211"/>
        <end position="290"/>
    </location>
</feature>
<dbReference type="InterPro" id="IPR036179">
    <property type="entry name" value="Ig-like_dom_sf"/>
</dbReference>
<evidence type="ECO:0000259" key="4">
    <source>
        <dbReference type="PROSITE" id="PS50835"/>
    </source>
</evidence>
<dbReference type="GO" id="GO:0007166">
    <property type="term" value="P:cell surface receptor signaling pathway"/>
    <property type="evidence" value="ECO:0007669"/>
    <property type="project" value="TreeGrafter"/>
</dbReference>
<dbReference type="Pfam" id="PF13895">
    <property type="entry name" value="Ig_2"/>
    <property type="match status" value="2"/>
</dbReference>
<proteinExistence type="predicted"/>
<dbReference type="SMART" id="SM00409">
    <property type="entry name" value="IG"/>
    <property type="match status" value="3"/>
</dbReference>
<dbReference type="Gene3D" id="2.60.40.10">
    <property type="entry name" value="Immunoglobulins"/>
    <property type="match status" value="3"/>
</dbReference>
<name>A0AA88P2D0_TACVA</name>
<dbReference type="SUPFAM" id="SSF48726">
    <property type="entry name" value="Immunoglobulin"/>
    <property type="match status" value="2"/>
</dbReference>
<accession>A0AA88P2D0</accession>
<dbReference type="InterPro" id="IPR003599">
    <property type="entry name" value="Ig_sub"/>
</dbReference>
<dbReference type="PANTHER" id="PTHR11481:SF64">
    <property type="entry name" value="FC RECEPTOR-LIKE PROTEIN 4"/>
    <property type="match status" value="1"/>
</dbReference>
<feature type="domain" description="Ig-like" evidence="4">
    <location>
        <begin position="133"/>
        <end position="199"/>
    </location>
</feature>
<dbReference type="InterPro" id="IPR050488">
    <property type="entry name" value="Ig_Fc_receptor"/>
</dbReference>
<dbReference type="AlphaFoldDB" id="A0AA88P2D0"/>
<dbReference type="GO" id="GO:0004888">
    <property type="term" value="F:transmembrane signaling receptor activity"/>
    <property type="evidence" value="ECO:0007669"/>
    <property type="project" value="TreeGrafter"/>
</dbReference>
<evidence type="ECO:0000256" key="1">
    <source>
        <dbReference type="ARBA" id="ARBA00022729"/>
    </source>
</evidence>
<dbReference type="InterPro" id="IPR007110">
    <property type="entry name" value="Ig-like_dom"/>
</dbReference>
<protein>
    <recommendedName>
        <fullName evidence="4">Ig-like domain-containing protein</fullName>
    </recommendedName>
</protein>
<reference evidence="5" key="1">
    <citation type="submission" date="2023-08" db="EMBL/GenBank/DDBJ databases">
        <title>Pelteobagrus vachellii genome.</title>
        <authorList>
            <person name="Liu H."/>
        </authorList>
    </citation>
    <scope>NUCLEOTIDE SEQUENCE</scope>
    <source>
        <strain evidence="5">PRFRI_2022a</strain>
        <tissue evidence="5">Muscle</tissue>
    </source>
</reference>
<sequence>MTMHFFHSFMVFVTWLAVARLEEPQFKAKATVSSGHQQLFSGEDVQLTCSVPDDPSSSWKYQWFHDGVSLGFTTVYSIKKARVQQSGSYTCQGQKAITTHPYTQSSVLSDPLKIHVDGGWILLQYSVEPLIEEPLTLTCRVRDDRLISGVIFYKDGIKIKTQKNPDLVFPSLSFEDDGMYSCRATWLKNLDYQSAQSVPNSVAVLEKLETPRMVLLTDPNQVTIGKQVVFRCITKVNTREQGVSIEYLYIKDDKRLERPSAKDTYIITRVSKEDAGSYTCKVSVKALNVERWSNHVQLEVQLF</sequence>
<dbReference type="Proteomes" id="UP001187315">
    <property type="component" value="Unassembled WGS sequence"/>
</dbReference>
<keyword evidence="1 3" id="KW-0732">Signal</keyword>
<feature type="chain" id="PRO_5041640353" description="Ig-like domain-containing protein" evidence="3">
    <location>
        <begin position="22"/>
        <end position="303"/>
    </location>
</feature>
<evidence type="ECO:0000313" key="5">
    <source>
        <dbReference type="EMBL" id="KAK2868750.1"/>
    </source>
</evidence>
<dbReference type="InterPro" id="IPR003598">
    <property type="entry name" value="Ig_sub2"/>
</dbReference>
<dbReference type="EMBL" id="JAVHJS010000001">
    <property type="protein sequence ID" value="KAK2868750.1"/>
    <property type="molecule type" value="Genomic_DNA"/>
</dbReference>
<organism evidence="5 6">
    <name type="scientific">Tachysurus vachellii</name>
    <name type="common">Darkbarbel catfish</name>
    <name type="synonym">Pelteobagrus vachellii</name>
    <dbReference type="NCBI Taxonomy" id="175792"/>
    <lineage>
        <taxon>Eukaryota</taxon>
        <taxon>Metazoa</taxon>
        <taxon>Chordata</taxon>
        <taxon>Craniata</taxon>
        <taxon>Vertebrata</taxon>
        <taxon>Euteleostomi</taxon>
        <taxon>Actinopterygii</taxon>
        <taxon>Neopterygii</taxon>
        <taxon>Teleostei</taxon>
        <taxon>Ostariophysi</taxon>
        <taxon>Siluriformes</taxon>
        <taxon>Bagridae</taxon>
        <taxon>Tachysurus</taxon>
    </lineage>
</organism>
<feature type="signal peptide" evidence="3">
    <location>
        <begin position="1"/>
        <end position="21"/>
    </location>
</feature>
<evidence type="ECO:0000313" key="6">
    <source>
        <dbReference type="Proteomes" id="UP001187315"/>
    </source>
</evidence>
<dbReference type="GO" id="GO:0006955">
    <property type="term" value="P:immune response"/>
    <property type="evidence" value="ECO:0007669"/>
    <property type="project" value="TreeGrafter"/>
</dbReference>